<keyword evidence="1" id="KW-0479">Metal-binding</keyword>
<dbReference type="SUPFAM" id="SSF53613">
    <property type="entry name" value="Ribokinase-like"/>
    <property type="match status" value="1"/>
</dbReference>
<protein>
    <recommendedName>
        <fullName evidence="3">Carbohydrate kinase PfkB domain-containing protein</fullName>
    </recommendedName>
</protein>
<dbReference type="Proteomes" id="UP000002009">
    <property type="component" value="Chromosome 2"/>
</dbReference>
<dbReference type="GO" id="GO:0004730">
    <property type="term" value="F:pseudouridylate synthase activity"/>
    <property type="evidence" value="ECO:0007669"/>
    <property type="project" value="TreeGrafter"/>
</dbReference>
<dbReference type="InterPro" id="IPR029056">
    <property type="entry name" value="Ribokinase-like"/>
</dbReference>
<dbReference type="PANTHER" id="PTHR42909:SF1">
    <property type="entry name" value="CARBOHYDRATE KINASE PFKB DOMAIN-CONTAINING PROTEIN"/>
    <property type="match status" value="1"/>
</dbReference>
<dbReference type="STRING" id="296587.C1DY25"/>
<dbReference type="eggNOG" id="KOG3009">
    <property type="taxonomic scope" value="Eukaryota"/>
</dbReference>
<evidence type="ECO:0000313" key="4">
    <source>
        <dbReference type="EMBL" id="ACO60872.1"/>
    </source>
</evidence>
<organism evidence="4 5">
    <name type="scientific">Micromonas commoda (strain RCC299 / NOUM17 / CCMP2709)</name>
    <name type="common">Picoplanktonic green alga</name>
    <dbReference type="NCBI Taxonomy" id="296587"/>
    <lineage>
        <taxon>Eukaryota</taxon>
        <taxon>Viridiplantae</taxon>
        <taxon>Chlorophyta</taxon>
        <taxon>Mamiellophyceae</taxon>
        <taxon>Mamiellales</taxon>
        <taxon>Mamiellaceae</taxon>
        <taxon>Micromonas</taxon>
    </lineage>
</organism>
<dbReference type="EMBL" id="CP001323">
    <property type="protein sequence ID" value="ACO60872.1"/>
    <property type="molecule type" value="Genomic_DNA"/>
</dbReference>
<proteinExistence type="predicted"/>
<feature type="region of interest" description="Disordered" evidence="2">
    <location>
        <begin position="7"/>
        <end position="50"/>
    </location>
</feature>
<dbReference type="RefSeq" id="XP_002499614.1">
    <property type="nucleotide sequence ID" value="XM_002499568.1"/>
</dbReference>
<dbReference type="AlphaFoldDB" id="C1DY25"/>
<reference evidence="4 5" key="1">
    <citation type="journal article" date="2009" name="Science">
        <title>Green evolution and dynamic adaptations revealed by genomes of the marine picoeukaryotes Micromonas.</title>
        <authorList>
            <person name="Worden A.Z."/>
            <person name="Lee J.H."/>
            <person name="Mock T."/>
            <person name="Rouze P."/>
            <person name="Simmons M.P."/>
            <person name="Aerts A.L."/>
            <person name="Allen A.E."/>
            <person name="Cuvelier M.L."/>
            <person name="Derelle E."/>
            <person name="Everett M.V."/>
            <person name="Foulon E."/>
            <person name="Grimwood J."/>
            <person name="Gundlach H."/>
            <person name="Henrissat B."/>
            <person name="Napoli C."/>
            <person name="McDonald S.M."/>
            <person name="Parker M.S."/>
            <person name="Rombauts S."/>
            <person name="Salamov A."/>
            <person name="Von Dassow P."/>
            <person name="Badger J.H."/>
            <person name="Coutinho P.M."/>
            <person name="Demir E."/>
            <person name="Dubchak I."/>
            <person name="Gentemann C."/>
            <person name="Eikrem W."/>
            <person name="Gready J.E."/>
            <person name="John U."/>
            <person name="Lanier W."/>
            <person name="Lindquist E.A."/>
            <person name="Lucas S."/>
            <person name="Mayer K.F."/>
            <person name="Moreau H."/>
            <person name="Not F."/>
            <person name="Otillar R."/>
            <person name="Panaud O."/>
            <person name="Pangilinan J."/>
            <person name="Paulsen I."/>
            <person name="Piegu B."/>
            <person name="Poliakov A."/>
            <person name="Robbens S."/>
            <person name="Schmutz J."/>
            <person name="Toulza E."/>
            <person name="Wyss T."/>
            <person name="Zelensky A."/>
            <person name="Zhou K."/>
            <person name="Armbrust E.V."/>
            <person name="Bhattacharya D."/>
            <person name="Goodenough U.W."/>
            <person name="Van de Peer Y."/>
            <person name="Grigoriev I.V."/>
        </authorList>
    </citation>
    <scope>NUCLEOTIDE SEQUENCE [LARGE SCALE GENOMIC DNA]</scope>
    <source>
        <strain evidence="5">RCC299 / NOUM17</strain>
    </source>
</reference>
<keyword evidence="5" id="KW-1185">Reference proteome</keyword>
<feature type="compositionally biased region" description="Basic and acidic residues" evidence="2">
    <location>
        <begin position="20"/>
        <end position="38"/>
    </location>
</feature>
<dbReference type="OrthoDB" id="512207at2759"/>
<dbReference type="GO" id="GO:0046872">
    <property type="term" value="F:metal ion binding"/>
    <property type="evidence" value="ECO:0007669"/>
    <property type="project" value="UniProtKB-KW"/>
</dbReference>
<gene>
    <name evidence="4" type="ORF">MICPUN_56087</name>
</gene>
<dbReference type="KEGG" id="mis:MICPUN_56087"/>
<dbReference type="OMA" id="NISFNAC"/>
<feature type="domain" description="Carbohydrate kinase PfkB" evidence="3">
    <location>
        <begin position="110"/>
        <end position="414"/>
    </location>
</feature>
<name>C1DY25_MICCC</name>
<evidence type="ECO:0000256" key="2">
    <source>
        <dbReference type="SAM" id="MobiDB-lite"/>
    </source>
</evidence>
<dbReference type="GO" id="GO:0005737">
    <property type="term" value="C:cytoplasm"/>
    <property type="evidence" value="ECO:0007669"/>
    <property type="project" value="TreeGrafter"/>
</dbReference>
<dbReference type="PANTHER" id="PTHR42909">
    <property type="entry name" value="ZGC:136858"/>
    <property type="match status" value="1"/>
</dbReference>
<dbReference type="InParanoid" id="C1DY25"/>
<sequence>MQILEKAAASIGEGTSARAKSSDARGGRQTRRWSEPMDHGGAGFAQHERRRAAAARRRLAHLAGAVAEPAPTLRLEPCAAHLHPGTAVVVGGMVLDVTASPAPGASLRRGSSTPGVVRQNPGGVGRNIAEGIARLVGPHGTPPLLIAAVGDDLAGRALIDAWRAVGADPRGVRVCAAASTPVVTTVLDHDGEVAASVADTLTAETGVDPSWISSFADSIGRATVCVVDGNCTPECINHVVECTQRVVGEWANGEQKPIVWFEPVSVTKSVRANASLAKIDYASPNAAECRAMANAPRRGRGSNPRPMDSAIFEFTSAEAAVAEMRDDVEVLLDAGVGAVVLTLGALGCVLCRGGGGDWTHVPALKDGPPLRSLVGAGDALVAGACAALAAGRDDETAVCVGVALARRAAEVDGAVPAGHHSLRSLERDVAGTLASVRTVNRRRGDARRESVTSGCG</sequence>
<dbReference type="Gene3D" id="3.40.1190.20">
    <property type="match status" value="1"/>
</dbReference>
<dbReference type="Pfam" id="PF00294">
    <property type="entry name" value="PfkB"/>
    <property type="match status" value="1"/>
</dbReference>
<evidence type="ECO:0000256" key="1">
    <source>
        <dbReference type="ARBA" id="ARBA00022723"/>
    </source>
</evidence>
<dbReference type="GeneID" id="8241287"/>
<accession>C1DY25</accession>
<dbReference type="FunCoup" id="C1DY25">
    <property type="interactions" value="24"/>
</dbReference>
<evidence type="ECO:0000313" key="5">
    <source>
        <dbReference type="Proteomes" id="UP000002009"/>
    </source>
</evidence>
<dbReference type="GO" id="GO:0016798">
    <property type="term" value="F:hydrolase activity, acting on glycosyl bonds"/>
    <property type="evidence" value="ECO:0007669"/>
    <property type="project" value="TreeGrafter"/>
</dbReference>
<dbReference type="InterPro" id="IPR011611">
    <property type="entry name" value="PfkB_dom"/>
</dbReference>
<evidence type="ECO:0000259" key="3">
    <source>
        <dbReference type="Pfam" id="PF00294"/>
    </source>
</evidence>